<reference evidence="6" key="1">
    <citation type="submission" date="2020-10" db="EMBL/GenBank/DDBJ databases">
        <authorList>
            <person name="Gilroy R."/>
        </authorList>
    </citation>
    <scope>NUCLEOTIDE SEQUENCE</scope>
    <source>
        <strain evidence="6">CHK199-13235</strain>
    </source>
</reference>
<comment type="similarity">
    <text evidence="1">Belongs to the ABC transporter superfamily.</text>
</comment>
<evidence type="ECO:0000256" key="4">
    <source>
        <dbReference type="ARBA" id="ARBA00022840"/>
    </source>
</evidence>
<dbReference type="FunFam" id="3.40.50.300:FF:000016">
    <property type="entry name" value="Oligopeptide ABC transporter ATP-binding component"/>
    <property type="match status" value="1"/>
</dbReference>
<dbReference type="InterPro" id="IPR027417">
    <property type="entry name" value="P-loop_NTPase"/>
</dbReference>
<evidence type="ECO:0000256" key="3">
    <source>
        <dbReference type="ARBA" id="ARBA00022741"/>
    </source>
</evidence>
<evidence type="ECO:0000256" key="2">
    <source>
        <dbReference type="ARBA" id="ARBA00022448"/>
    </source>
</evidence>
<gene>
    <name evidence="6" type="ORF">IAB51_00985</name>
</gene>
<dbReference type="EMBL" id="DVJP01000010">
    <property type="protein sequence ID" value="HIS75361.1"/>
    <property type="molecule type" value="Genomic_DNA"/>
</dbReference>
<feature type="domain" description="ABC transporter" evidence="5">
    <location>
        <begin position="6"/>
        <end position="255"/>
    </location>
</feature>
<dbReference type="GO" id="GO:0015833">
    <property type="term" value="P:peptide transport"/>
    <property type="evidence" value="ECO:0007669"/>
    <property type="project" value="InterPro"/>
</dbReference>
<dbReference type="Proteomes" id="UP000824002">
    <property type="component" value="Unassembled WGS sequence"/>
</dbReference>
<dbReference type="SUPFAM" id="SSF52540">
    <property type="entry name" value="P-loop containing nucleoside triphosphate hydrolases"/>
    <property type="match status" value="1"/>
</dbReference>
<organism evidence="6 7">
    <name type="scientific">Candidatus Merdivicinus excrementipullorum</name>
    <dbReference type="NCBI Taxonomy" id="2840867"/>
    <lineage>
        <taxon>Bacteria</taxon>
        <taxon>Bacillati</taxon>
        <taxon>Bacillota</taxon>
        <taxon>Clostridia</taxon>
        <taxon>Eubacteriales</taxon>
        <taxon>Oscillospiraceae</taxon>
        <taxon>Oscillospiraceae incertae sedis</taxon>
        <taxon>Candidatus Merdivicinus</taxon>
    </lineage>
</organism>
<name>A0A9D1FK57_9FIRM</name>
<keyword evidence="3" id="KW-0547">Nucleotide-binding</keyword>
<evidence type="ECO:0000256" key="1">
    <source>
        <dbReference type="ARBA" id="ARBA00005417"/>
    </source>
</evidence>
<dbReference type="Pfam" id="PF08352">
    <property type="entry name" value="oligo_HPY"/>
    <property type="match status" value="1"/>
</dbReference>
<evidence type="ECO:0000259" key="5">
    <source>
        <dbReference type="PROSITE" id="PS50893"/>
    </source>
</evidence>
<dbReference type="InterPro" id="IPR013563">
    <property type="entry name" value="Oligopep_ABC_C"/>
</dbReference>
<dbReference type="InterPro" id="IPR003439">
    <property type="entry name" value="ABC_transporter-like_ATP-bd"/>
</dbReference>
<dbReference type="InterPro" id="IPR003593">
    <property type="entry name" value="AAA+_ATPase"/>
</dbReference>
<evidence type="ECO:0000313" key="7">
    <source>
        <dbReference type="Proteomes" id="UP000824002"/>
    </source>
</evidence>
<evidence type="ECO:0000313" key="6">
    <source>
        <dbReference type="EMBL" id="HIS75361.1"/>
    </source>
</evidence>
<dbReference type="GO" id="GO:0005524">
    <property type="term" value="F:ATP binding"/>
    <property type="evidence" value="ECO:0007669"/>
    <property type="project" value="UniProtKB-KW"/>
</dbReference>
<dbReference type="SMART" id="SM00382">
    <property type="entry name" value="AAA"/>
    <property type="match status" value="1"/>
</dbReference>
<proteinExistence type="inferred from homology"/>
<dbReference type="InterPro" id="IPR017871">
    <property type="entry name" value="ABC_transporter-like_CS"/>
</dbReference>
<dbReference type="Gene3D" id="3.40.50.300">
    <property type="entry name" value="P-loop containing nucleotide triphosphate hydrolases"/>
    <property type="match status" value="1"/>
</dbReference>
<dbReference type="PROSITE" id="PS50893">
    <property type="entry name" value="ABC_TRANSPORTER_2"/>
    <property type="match status" value="1"/>
</dbReference>
<dbReference type="GO" id="GO:0016887">
    <property type="term" value="F:ATP hydrolysis activity"/>
    <property type="evidence" value="ECO:0007669"/>
    <property type="project" value="InterPro"/>
</dbReference>
<keyword evidence="2" id="KW-0813">Transport</keyword>
<dbReference type="NCBIfam" id="TIGR01727">
    <property type="entry name" value="oligo_HPY"/>
    <property type="match status" value="1"/>
</dbReference>
<reference evidence="6" key="2">
    <citation type="journal article" date="2021" name="PeerJ">
        <title>Extensive microbial diversity within the chicken gut microbiome revealed by metagenomics and culture.</title>
        <authorList>
            <person name="Gilroy R."/>
            <person name="Ravi A."/>
            <person name="Getino M."/>
            <person name="Pursley I."/>
            <person name="Horton D.L."/>
            <person name="Alikhan N.F."/>
            <person name="Baker D."/>
            <person name="Gharbi K."/>
            <person name="Hall N."/>
            <person name="Watson M."/>
            <person name="Adriaenssens E.M."/>
            <person name="Foster-Nyarko E."/>
            <person name="Jarju S."/>
            <person name="Secka A."/>
            <person name="Antonio M."/>
            <person name="Oren A."/>
            <person name="Chaudhuri R.R."/>
            <person name="La Ragione R."/>
            <person name="Hildebrand F."/>
            <person name="Pallen M.J."/>
        </authorList>
    </citation>
    <scope>NUCLEOTIDE SEQUENCE</scope>
    <source>
        <strain evidence="6">CHK199-13235</strain>
    </source>
</reference>
<dbReference type="InterPro" id="IPR050319">
    <property type="entry name" value="ABC_transp_ATP-bind"/>
</dbReference>
<comment type="caution">
    <text evidence="6">The sequence shown here is derived from an EMBL/GenBank/DDBJ whole genome shotgun (WGS) entry which is preliminary data.</text>
</comment>
<dbReference type="Pfam" id="PF00005">
    <property type="entry name" value="ABC_tran"/>
    <property type="match status" value="1"/>
</dbReference>
<protein>
    <submittedName>
        <fullName evidence="6">ATP-binding cassette domain-containing protein</fullName>
    </submittedName>
</protein>
<dbReference type="CDD" id="cd03257">
    <property type="entry name" value="ABC_NikE_OppD_transporters"/>
    <property type="match status" value="1"/>
</dbReference>
<sequence length="338" mass="37827">MSENILKVEGLSKVFRSKKTEIKAVNNVSFSVKQGETVGIVGESGCGKTTLGRCIVCAHPASAGKMLYRAEDGNEYDLASLDKKTMRKLRKEIQMVFQDPFSSLDPRMAVYDIISEPLKANFPKMPREEMENRVKEMAQKVGLNPSYLKRYPHAFSGGQRQRIGIARALVLYPRVIICDEAVSALDVSVQAQVVNLLKDLQRDMNLTYLFISHDLSVVEHISDKVGVMYLGQMVEYAETDSLFRNPLHPYTEALLSAVPVADPDVKNIRIPLEGEIPNPANPPSGCFFHTRCKYCTERCGKEPAPLRELEPGHFAACHRAEELRLSGVARLDENEERA</sequence>
<dbReference type="GO" id="GO:0055085">
    <property type="term" value="P:transmembrane transport"/>
    <property type="evidence" value="ECO:0007669"/>
    <property type="project" value="UniProtKB-ARBA"/>
</dbReference>
<dbReference type="PANTHER" id="PTHR43776">
    <property type="entry name" value="TRANSPORT ATP-BINDING PROTEIN"/>
    <property type="match status" value="1"/>
</dbReference>
<dbReference type="AlphaFoldDB" id="A0A9D1FK57"/>
<accession>A0A9D1FK57</accession>
<dbReference type="PROSITE" id="PS00211">
    <property type="entry name" value="ABC_TRANSPORTER_1"/>
    <property type="match status" value="1"/>
</dbReference>
<dbReference type="PANTHER" id="PTHR43776:SF7">
    <property type="entry name" value="D,D-DIPEPTIDE TRANSPORT ATP-BINDING PROTEIN DDPF-RELATED"/>
    <property type="match status" value="1"/>
</dbReference>
<keyword evidence="4 6" id="KW-0067">ATP-binding</keyword>